<dbReference type="STRING" id="1563681.BFP71_05595"/>
<evidence type="ECO:0008006" key="3">
    <source>
        <dbReference type="Google" id="ProtNLM"/>
    </source>
</evidence>
<dbReference type="Gene3D" id="1.25.40.10">
    <property type="entry name" value="Tetratricopeptide repeat domain"/>
    <property type="match status" value="2"/>
</dbReference>
<keyword evidence="2" id="KW-1185">Reference proteome</keyword>
<protein>
    <recommendedName>
        <fullName evidence="3">Tetratricopeptide repeat protein</fullName>
    </recommendedName>
</protein>
<organism evidence="1 2">
    <name type="scientific">Roseivirga misakiensis</name>
    <dbReference type="NCBI Taxonomy" id="1563681"/>
    <lineage>
        <taxon>Bacteria</taxon>
        <taxon>Pseudomonadati</taxon>
        <taxon>Bacteroidota</taxon>
        <taxon>Cytophagia</taxon>
        <taxon>Cytophagales</taxon>
        <taxon>Roseivirgaceae</taxon>
        <taxon>Roseivirga</taxon>
    </lineage>
</organism>
<reference evidence="1 2" key="1">
    <citation type="submission" date="2016-08" db="EMBL/GenBank/DDBJ databases">
        <title>Draft genome of Fabibacter sp. strain SK-8.</title>
        <authorList>
            <person name="Wong S.-K."/>
            <person name="Hamasaki K."/>
            <person name="Yoshizawa S."/>
        </authorList>
    </citation>
    <scope>NUCLEOTIDE SEQUENCE [LARGE SCALE GENOMIC DNA]</scope>
    <source>
        <strain evidence="1 2">SK-8</strain>
    </source>
</reference>
<proteinExistence type="predicted"/>
<dbReference type="EMBL" id="MDGQ01000003">
    <property type="protein sequence ID" value="OEK07131.1"/>
    <property type="molecule type" value="Genomic_DNA"/>
</dbReference>
<evidence type="ECO:0000313" key="2">
    <source>
        <dbReference type="Proteomes" id="UP000095552"/>
    </source>
</evidence>
<accession>A0A1E5T6X7</accession>
<gene>
    <name evidence="1" type="ORF">BFP71_05595</name>
</gene>
<dbReference type="SUPFAM" id="SSF48452">
    <property type="entry name" value="TPR-like"/>
    <property type="match status" value="1"/>
</dbReference>
<dbReference type="Proteomes" id="UP000095552">
    <property type="component" value="Unassembled WGS sequence"/>
</dbReference>
<dbReference type="InterPro" id="IPR011990">
    <property type="entry name" value="TPR-like_helical_dom_sf"/>
</dbReference>
<comment type="caution">
    <text evidence="1">The sequence shown here is derived from an EMBL/GenBank/DDBJ whole genome shotgun (WGS) entry which is preliminary data.</text>
</comment>
<evidence type="ECO:0000313" key="1">
    <source>
        <dbReference type="EMBL" id="OEK07131.1"/>
    </source>
</evidence>
<sequence length="363" mass="41941">MLNDKNYVEAKAAIDEAFEQPGISDNPRAWFMKARVYHEIFESKDPQLNKFKENPSELINTIVDSYNNTLSLTTRKSNLQVLAKNQIEILWANGINEGTRLFQAQKFNDAIDAFLVSKISKPTETRAFIFTALCAVYAGKYELAVENYLAAKDLDVLSKQAYDGLIIAKRNLRVSPEELLDVVEDARFNYPDHIPYVIEEVRTLIRIGKLEEAESVLNTAVKRNPSNMELVLRQADLFDIIFKTAYAEGRPERSESYFEQASMNYERFLANSPDNFTANYNYAVMINEQANRIYTRINLMSNEEYEIVGKETEEIGHDWTRKALPYMEKAWEVKQGDKKVQEALTVFYSRLKMDEKLIALNRN</sequence>
<dbReference type="AlphaFoldDB" id="A0A1E5T6X7"/>
<name>A0A1E5T6X7_9BACT</name>